<dbReference type="EMBL" id="JAMKOV010000014">
    <property type="protein sequence ID" value="KAI8036807.1"/>
    <property type="molecule type" value="Genomic_DNA"/>
</dbReference>
<comment type="caution">
    <text evidence="2">The sequence shown here is derived from an EMBL/GenBank/DDBJ whole genome shotgun (WGS) entry which is preliminary data.</text>
</comment>
<organism evidence="2 3">
    <name type="scientific">Drosophila gunungcola</name>
    <name type="common">fruit fly</name>
    <dbReference type="NCBI Taxonomy" id="103775"/>
    <lineage>
        <taxon>Eukaryota</taxon>
        <taxon>Metazoa</taxon>
        <taxon>Ecdysozoa</taxon>
        <taxon>Arthropoda</taxon>
        <taxon>Hexapoda</taxon>
        <taxon>Insecta</taxon>
        <taxon>Pterygota</taxon>
        <taxon>Neoptera</taxon>
        <taxon>Endopterygota</taxon>
        <taxon>Diptera</taxon>
        <taxon>Brachycera</taxon>
        <taxon>Muscomorpha</taxon>
        <taxon>Ephydroidea</taxon>
        <taxon>Drosophilidae</taxon>
        <taxon>Drosophila</taxon>
        <taxon>Sophophora</taxon>
    </lineage>
</organism>
<feature type="chain" id="PRO_5040366982" description="Secreted protein" evidence="1">
    <location>
        <begin position="21"/>
        <end position="113"/>
    </location>
</feature>
<evidence type="ECO:0000313" key="3">
    <source>
        <dbReference type="Proteomes" id="UP001059596"/>
    </source>
</evidence>
<dbReference type="AlphaFoldDB" id="A0A9P9YH35"/>
<feature type="signal peptide" evidence="1">
    <location>
        <begin position="1"/>
        <end position="20"/>
    </location>
</feature>
<protein>
    <recommendedName>
        <fullName evidence="4">Secreted protein</fullName>
    </recommendedName>
</protein>
<gene>
    <name evidence="2" type="ORF">M5D96_010117</name>
</gene>
<reference evidence="2" key="1">
    <citation type="journal article" date="2023" name="Genome Biol. Evol.">
        <title>Long-read-based Genome Assembly of Drosophila gunungcola Reveals Fewer Chemosensory Genes in Flower-breeding Species.</title>
        <authorList>
            <person name="Negi A."/>
            <person name="Liao B.Y."/>
            <person name="Yeh S.D."/>
        </authorList>
    </citation>
    <scope>NUCLEOTIDE SEQUENCE</scope>
    <source>
        <strain evidence="2">Sukarami</strain>
    </source>
</reference>
<proteinExistence type="predicted"/>
<dbReference type="Proteomes" id="UP001059596">
    <property type="component" value="Unassembled WGS sequence"/>
</dbReference>
<evidence type="ECO:0000313" key="2">
    <source>
        <dbReference type="EMBL" id="KAI8036807.1"/>
    </source>
</evidence>
<evidence type="ECO:0000256" key="1">
    <source>
        <dbReference type="SAM" id="SignalP"/>
    </source>
</evidence>
<accession>A0A9P9YH35</accession>
<sequence>MLGIHILCSFCLMLFPLANCGAVLCSAKFPGVGTSPPVGKCRNRIRIPVPSFQLQSFQVPELGDNEELFTCRWWQHLHIVGDPEAQPLVPSTRRIRNRRTPTMSNRLLLGQTH</sequence>
<keyword evidence="3" id="KW-1185">Reference proteome</keyword>
<name>A0A9P9YH35_9MUSC</name>
<evidence type="ECO:0008006" key="4">
    <source>
        <dbReference type="Google" id="ProtNLM"/>
    </source>
</evidence>
<keyword evidence="1" id="KW-0732">Signal</keyword>